<dbReference type="InterPro" id="IPR033989">
    <property type="entry name" value="CD209-like_CTLD"/>
</dbReference>
<feature type="domain" description="C-type lectin" evidence="4">
    <location>
        <begin position="82"/>
        <end position="196"/>
    </location>
</feature>
<dbReference type="InterPro" id="IPR016187">
    <property type="entry name" value="CTDL_fold"/>
</dbReference>
<dbReference type="SMART" id="SM00034">
    <property type="entry name" value="CLECT"/>
    <property type="match status" value="1"/>
</dbReference>
<evidence type="ECO:0000313" key="6">
    <source>
        <dbReference type="RefSeq" id="XP_040587402.1"/>
    </source>
</evidence>
<keyword evidence="3" id="KW-0812">Transmembrane</keyword>
<dbReference type="Pfam" id="PF00059">
    <property type="entry name" value="Lectin_C"/>
    <property type="match status" value="1"/>
</dbReference>
<keyword evidence="2" id="KW-1015">Disulfide bond</keyword>
<dbReference type="SUPFAM" id="SSF56436">
    <property type="entry name" value="C-type lectin-like"/>
    <property type="match status" value="1"/>
</dbReference>
<dbReference type="InterPro" id="IPR016186">
    <property type="entry name" value="C-type_lectin-like/link_sf"/>
</dbReference>
<dbReference type="RefSeq" id="XP_040587402.1">
    <property type="nucleotide sequence ID" value="XM_040731468.1"/>
</dbReference>
<dbReference type="InterPro" id="IPR051379">
    <property type="entry name" value="C-type_Lectin_Receptor_IMM"/>
</dbReference>
<proteinExistence type="predicted"/>
<evidence type="ECO:0000256" key="3">
    <source>
        <dbReference type="SAM" id="Phobius"/>
    </source>
</evidence>
<keyword evidence="1" id="KW-0430">Lectin</keyword>
<dbReference type="PROSITE" id="PS50041">
    <property type="entry name" value="C_TYPE_LECTIN_2"/>
    <property type="match status" value="1"/>
</dbReference>
<dbReference type="Proteomes" id="UP000886700">
    <property type="component" value="Unplaced"/>
</dbReference>
<dbReference type="PANTHER" id="PTHR46746:SF9">
    <property type="entry name" value="CD209 ANTIGEN-LIKE PROTEIN C-LIKE"/>
    <property type="match status" value="1"/>
</dbReference>
<gene>
    <name evidence="6" type="primary">LOC110340038</name>
</gene>
<dbReference type="CDD" id="cd03590">
    <property type="entry name" value="CLECT_DC-SIGN_like"/>
    <property type="match status" value="1"/>
</dbReference>
<organism evidence="5 6">
    <name type="scientific">Mesocricetus auratus</name>
    <name type="common">Golden hamster</name>
    <dbReference type="NCBI Taxonomy" id="10036"/>
    <lineage>
        <taxon>Eukaryota</taxon>
        <taxon>Metazoa</taxon>
        <taxon>Chordata</taxon>
        <taxon>Craniata</taxon>
        <taxon>Vertebrata</taxon>
        <taxon>Euteleostomi</taxon>
        <taxon>Mammalia</taxon>
        <taxon>Eutheria</taxon>
        <taxon>Euarchontoglires</taxon>
        <taxon>Glires</taxon>
        <taxon>Rodentia</taxon>
        <taxon>Myomorpha</taxon>
        <taxon>Muroidea</taxon>
        <taxon>Cricetidae</taxon>
        <taxon>Cricetinae</taxon>
        <taxon>Mesocricetus</taxon>
    </lineage>
</organism>
<evidence type="ECO:0000256" key="2">
    <source>
        <dbReference type="ARBA" id="ARBA00023157"/>
    </source>
</evidence>
<sequence>MRSDTMEADKKQQPGLLGWLSHGQGLLVLHLFSIVLLTGLLVAVLVQGPSSLGNEEIYKQLTQLKRGVDSLCRPCPWEWTLFHGKCYFFSKSQRNWNDSYTACQEVEAQLIIIDSDEEYSFLNVISKNKGSAWLGLSDLKKEGTWQWVDGSLMDHSFTKYQMGRPSKSMEAELCAEVTDGLWTTGRCAHKKFWICEKPEAPCPASKV</sequence>
<reference evidence="6" key="1">
    <citation type="submission" date="2025-08" db="UniProtKB">
        <authorList>
            <consortium name="RefSeq"/>
        </authorList>
    </citation>
    <scope>IDENTIFICATION</scope>
    <source>
        <tissue evidence="6">Liver</tissue>
    </source>
</reference>
<accession>A0ABM2W9F3</accession>
<dbReference type="PANTHER" id="PTHR46746">
    <property type="entry name" value="KILLER CELL LECTIN-LIKE RECEPTOR SUBFAMILY F MEMBER 2"/>
    <property type="match status" value="1"/>
</dbReference>
<feature type="transmembrane region" description="Helical" evidence="3">
    <location>
        <begin position="26"/>
        <end position="46"/>
    </location>
</feature>
<evidence type="ECO:0000259" key="4">
    <source>
        <dbReference type="PROSITE" id="PS50041"/>
    </source>
</evidence>
<evidence type="ECO:0000313" key="5">
    <source>
        <dbReference type="Proteomes" id="UP000886700"/>
    </source>
</evidence>
<dbReference type="GeneID" id="110340038"/>
<dbReference type="Gene3D" id="3.10.100.10">
    <property type="entry name" value="Mannose-Binding Protein A, subunit A"/>
    <property type="match status" value="1"/>
</dbReference>
<keyword evidence="5" id="KW-1185">Reference proteome</keyword>
<keyword evidence="3" id="KW-1133">Transmembrane helix</keyword>
<name>A0ABM2W9F3_MESAU</name>
<keyword evidence="3" id="KW-0472">Membrane</keyword>
<evidence type="ECO:0000256" key="1">
    <source>
        <dbReference type="ARBA" id="ARBA00022734"/>
    </source>
</evidence>
<dbReference type="InterPro" id="IPR001304">
    <property type="entry name" value="C-type_lectin-like"/>
</dbReference>
<protein>
    <submittedName>
        <fullName evidence="6">CD209 antigen-like protein C</fullName>
    </submittedName>
</protein>